<sequence length="367" mass="39115">MRFRTKERDDYDDDDDDDDDYDDDDDDIDEPDDKKNLKRALGAVTVVAALAIILAVVLFFDSGNSGDNSKPATQPASSTEEAAAAVASAHDNGPATVITDDPSCAAWTAINTSLAKDGQGIWNDRDRSVPASAWDEKQRVQFTAAAQSMRNAAAQTVGLVKLTPHRIMRELYEQFIAYAFAYVSHVPKYVPSDDNFAGTANSAASALGAICTAITDGSAAARGPMVPPGESPAKVAPVGSPTNPKPFLTSPNPTCPKWKSALEQFGQQTAAWQSMSPNIPVILWSDEQKAANYAAAQVMTAFAGNLEQLGRDSKNLTWQDFANLSAQYRRAFALSVPTYAPADNHLANAASYLSTTILGACAVIQGT</sequence>
<feature type="compositionally biased region" description="Acidic residues" evidence="1">
    <location>
        <begin position="10"/>
        <end position="31"/>
    </location>
</feature>
<feature type="region of interest" description="Disordered" evidence="1">
    <location>
        <begin position="65"/>
        <end position="97"/>
    </location>
</feature>
<comment type="caution">
    <text evidence="3">The sequence shown here is derived from an EMBL/GenBank/DDBJ whole genome shotgun (WGS) entry which is preliminary data.</text>
</comment>
<organism evidence="3 6">
    <name type="scientific">Mycobacterium alsense</name>
    <dbReference type="NCBI Taxonomy" id="324058"/>
    <lineage>
        <taxon>Bacteria</taxon>
        <taxon>Bacillati</taxon>
        <taxon>Actinomycetota</taxon>
        <taxon>Actinomycetes</taxon>
        <taxon>Mycobacteriales</taxon>
        <taxon>Mycobacteriaceae</taxon>
        <taxon>Mycobacterium</taxon>
    </lineage>
</organism>
<dbReference type="EMBL" id="JACKVH010000013">
    <property type="protein sequence ID" value="MCV7379861.1"/>
    <property type="molecule type" value="Genomic_DNA"/>
</dbReference>
<feature type="transmembrane region" description="Helical" evidence="2">
    <location>
        <begin position="40"/>
        <end position="60"/>
    </location>
</feature>
<dbReference type="EMBL" id="MVHD01000012">
    <property type="protein sequence ID" value="OQZ91101.1"/>
    <property type="molecule type" value="Genomic_DNA"/>
</dbReference>
<dbReference type="Proteomes" id="UP000192319">
    <property type="component" value="Unassembled WGS sequence"/>
</dbReference>
<accession>A0AA41XP53</accession>
<keyword evidence="5" id="KW-1185">Reference proteome</keyword>
<evidence type="ECO:0000313" key="3">
    <source>
        <dbReference type="EMBL" id="MCV7379861.1"/>
    </source>
</evidence>
<dbReference type="Proteomes" id="UP001141650">
    <property type="component" value="Unassembled WGS sequence"/>
</dbReference>
<gene>
    <name evidence="4" type="ORF">BST11_09655</name>
    <name evidence="3" type="ORF">H7K38_14520</name>
</gene>
<evidence type="ECO:0000313" key="5">
    <source>
        <dbReference type="Proteomes" id="UP000192319"/>
    </source>
</evidence>
<reference evidence="4 5" key="1">
    <citation type="submission" date="2017-02" db="EMBL/GenBank/DDBJ databases">
        <title>The new phylogeny of genus Mycobacterium.</title>
        <authorList>
            <person name="Tortoli E."/>
            <person name="Trovato A."/>
            <person name="Cirillo D.M."/>
        </authorList>
    </citation>
    <scope>NUCLEOTIDE SEQUENCE [LARGE SCALE GENOMIC DNA]</scope>
    <source>
        <strain evidence="4 5">DSM 45230</strain>
    </source>
</reference>
<reference evidence="3" key="3">
    <citation type="journal article" date="2022" name="BMC Genomics">
        <title>Comparative genome analysis of mycobacteria focusing on tRNA and non-coding RNA.</title>
        <authorList>
            <person name="Behra P.R.K."/>
            <person name="Pettersson B.M.F."/>
            <person name="Ramesh M."/>
            <person name="Das S."/>
            <person name="Dasgupta S."/>
            <person name="Kirsebom L.A."/>
        </authorList>
    </citation>
    <scope>NUCLEOTIDE SEQUENCE</scope>
    <source>
        <strain evidence="3">CCUG 55640</strain>
    </source>
</reference>
<reference evidence="3" key="2">
    <citation type="submission" date="2020-07" db="EMBL/GenBank/DDBJ databases">
        <authorList>
            <person name="Pettersson B.M.F."/>
            <person name="Behra P.R.K."/>
            <person name="Ramesh M."/>
            <person name="Das S."/>
            <person name="Dasgupta S."/>
            <person name="Kirsebom L.A."/>
        </authorList>
    </citation>
    <scope>NUCLEOTIDE SEQUENCE</scope>
    <source>
        <strain evidence="3">CCUG 55640</strain>
    </source>
</reference>
<keyword evidence="2" id="KW-0812">Transmembrane</keyword>
<feature type="region of interest" description="Disordered" evidence="1">
    <location>
        <begin position="222"/>
        <end position="250"/>
    </location>
</feature>
<evidence type="ECO:0000313" key="6">
    <source>
        <dbReference type="Proteomes" id="UP001141650"/>
    </source>
</evidence>
<name>A0AA41XP53_9MYCO</name>
<dbReference type="AlphaFoldDB" id="A0AA41XP53"/>
<proteinExistence type="predicted"/>
<evidence type="ECO:0000313" key="4">
    <source>
        <dbReference type="EMBL" id="OQZ91101.1"/>
    </source>
</evidence>
<feature type="compositionally biased region" description="Low complexity" evidence="1">
    <location>
        <begin position="76"/>
        <end position="89"/>
    </location>
</feature>
<evidence type="ECO:0000256" key="1">
    <source>
        <dbReference type="SAM" id="MobiDB-lite"/>
    </source>
</evidence>
<feature type="region of interest" description="Disordered" evidence="1">
    <location>
        <begin position="1"/>
        <end position="34"/>
    </location>
</feature>
<keyword evidence="2" id="KW-0472">Membrane</keyword>
<keyword evidence="2" id="KW-1133">Transmembrane helix</keyword>
<protein>
    <submittedName>
        <fullName evidence="3">Uncharacterized protein</fullName>
    </submittedName>
</protein>
<feature type="compositionally biased region" description="Polar residues" evidence="1">
    <location>
        <begin position="65"/>
        <end position="75"/>
    </location>
</feature>
<evidence type="ECO:0000256" key="2">
    <source>
        <dbReference type="SAM" id="Phobius"/>
    </source>
</evidence>